<dbReference type="EMBL" id="BMXL01000040">
    <property type="protein sequence ID" value="GHD36611.1"/>
    <property type="molecule type" value="Genomic_DNA"/>
</dbReference>
<dbReference type="RefSeq" id="WP_230480341.1">
    <property type="nucleotide sequence ID" value="NZ_BMXL01000040.1"/>
</dbReference>
<evidence type="ECO:0000313" key="2">
    <source>
        <dbReference type="Proteomes" id="UP000654947"/>
    </source>
</evidence>
<proteinExistence type="predicted"/>
<keyword evidence="2" id="KW-1185">Reference proteome</keyword>
<organism evidence="1 2">
    <name type="scientific">Nocardiopsis kunsanensis</name>
    <dbReference type="NCBI Taxonomy" id="141693"/>
    <lineage>
        <taxon>Bacteria</taxon>
        <taxon>Bacillati</taxon>
        <taxon>Actinomycetota</taxon>
        <taxon>Actinomycetes</taxon>
        <taxon>Streptosporangiales</taxon>
        <taxon>Nocardiopsidaceae</taxon>
        <taxon>Nocardiopsis</taxon>
    </lineage>
</organism>
<dbReference type="AlphaFoldDB" id="A0A919CM96"/>
<accession>A0A919CM96</accession>
<name>A0A919CM96_9ACTN</name>
<protein>
    <submittedName>
        <fullName evidence="1">Uncharacterized protein</fullName>
    </submittedName>
</protein>
<dbReference type="Proteomes" id="UP000654947">
    <property type="component" value="Unassembled WGS sequence"/>
</dbReference>
<gene>
    <name evidence="1" type="ORF">GCM10007147_44080</name>
</gene>
<sequence length="282" mass="30191">MSVKPVPYRPAHEPMPALSDHTLVRPVGSVPEPVCPFTGDAARLWQTAAAAERGALSVLELAAHARMSRGAVVVAVTELVRQNQARVSRPMADPVLTHLSDNLGPTYYDPALVSAKVLVLGSRERMRDRFITANAAAVRVWESAPARPGQQTCLSMARMRLAMVELCLLSVSDPAEWPTLWPGAVRDAYAAVVVTTAHTWQQEKDLVDAARNHGLPVQLVVDHSRGPGPDLNALTAGLGLAPDQVTLCDVDSGSGSYGAVRDVVHRSCRLSPVPRTSVPEPC</sequence>
<reference evidence="1 2" key="1">
    <citation type="journal article" date="2014" name="Int. J. Syst. Evol. Microbiol.">
        <title>Complete genome sequence of Corynebacterium casei LMG S-19264T (=DSM 44701T), isolated from a smear-ripened cheese.</title>
        <authorList>
            <consortium name="US DOE Joint Genome Institute (JGI-PGF)"/>
            <person name="Walter F."/>
            <person name="Albersmeier A."/>
            <person name="Kalinowski J."/>
            <person name="Ruckert C."/>
        </authorList>
    </citation>
    <scope>NUCLEOTIDE SEQUENCE [LARGE SCALE GENOMIC DNA]</scope>
    <source>
        <strain evidence="1 2">KCTC 19473</strain>
    </source>
</reference>
<comment type="caution">
    <text evidence="1">The sequence shown here is derived from an EMBL/GenBank/DDBJ whole genome shotgun (WGS) entry which is preliminary data.</text>
</comment>
<evidence type="ECO:0000313" key="1">
    <source>
        <dbReference type="EMBL" id="GHD36611.1"/>
    </source>
</evidence>